<dbReference type="SUPFAM" id="SSF58038">
    <property type="entry name" value="SNARE fusion complex"/>
    <property type="match status" value="1"/>
</dbReference>
<protein>
    <recommendedName>
        <fullName evidence="3">V-SNARE coiled-coil homology domain-containing protein</fullName>
    </recommendedName>
</protein>
<dbReference type="PROSITE" id="PS50892">
    <property type="entry name" value="V_SNARE"/>
    <property type="match status" value="1"/>
</dbReference>
<name>A0A1Y2HSJ4_9FUNG</name>
<dbReference type="Gene3D" id="1.20.5.110">
    <property type="match status" value="1"/>
</dbReference>
<proteinExistence type="predicted"/>
<feature type="compositionally biased region" description="Polar residues" evidence="2">
    <location>
        <begin position="18"/>
        <end position="34"/>
    </location>
</feature>
<comment type="caution">
    <text evidence="4">The sequence shown here is derived from an EMBL/GenBank/DDBJ whole genome shotgun (WGS) entry which is preliminary data.</text>
</comment>
<evidence type="ECO:0000256" key="2">
    <source>
        <dbReference type="SAM" id="MobiDB-lite"/>
    </source>
</evidence>
<gene>
    <name evidence="4" type="ORF">BCR44DRAFT_217075</name>
</gene>
<evidence type="ECO:0000313" key="4">
    <source>
        <dbReference type="EMBL" id="ORZ37576.1"/>
    </source>
</evidence>
<keyword evidence="5" id="KW-1185">Reference proteome</keyword>
<evidence type="ECO:0000313" key="5">
    <source>
        <dbReference type="Proteomes" id="UP000193411"/>
    </source>
</evidence>
<feature type="region of interest" description="Disordered" evidence="2">
    <location>
        <begin position="18"/>
        <end position="50"/>
    </location>
</feature>
<evidence type="ECO:0000259" key="3">
    <source>
        <dbReference type="PROSITE" id="PS50892"/>
    </source>
</evidence>
<feature type="domain" description="V-SNARE coiled-coil homology" evidence="3">
    <location>
        <begin position="214"/>
        <end position="278"/>
    </location>
</feature>
<dbReference type="InterPro" id="IPR042855">
    <property type="entry name" value="V_SNARE_CC"/>
</dbReference>
<dbReference type="Proteomes" id="UP000193411">
    <property type="component" value="Unassembled WGS sequence"/>
</dbReference>
<dbReference type="EMBL" id="MCFL01000012">
    <property type="protein sequence ID" value="ORZ37576.1"/>
    <property type="molecule type" value="Genomic_DNA"/>
</dbReference>
<organism evidence="4 5">
    <name type="scientific">Catenaria anguillulae PL171</name>
    <dbReference type="NCBI Taxonomy" id="765915"/>
    <lineage>
        <taxon>Eukaryota</taxon>
        <taxon>Fungi</taxon>
        <taxon>Fungi incertae sedis</taxon>
        <taxon>Blastocladiomycota</taxon>
        <taxon>Blastocladiomycetes</taxon>
        <taxon>Blastocladiales</taxon>
        <taxon>Catenariaceae</taxon>
        <taxon>Catenaria</taxon>
    </lineage>
</organism>
<evidence type="ECO:0000256" key="1">
    <source>
        <dbReference type="PROSITE-ProRule" id="PRU00290"/>
    </source>
</evidence>
<dbReference type="CDD" id="cd15873">
    <property type="entry name" value="R-SNARE_STXBP5_6"/>
    <property type="match status" value="1"/>
</dbReference>
<dbReference type="OrthoDB" id="19944at2759"/>
<dbReference type="AlphaFoldDB" id="A0A1Y2HSJ4"/>
<accession>A0A1Y2HSJ4</accession>
<sequence>MPALTLFCSPTGHIVRVQSLNDPTTPTASQSNLLGSRRRSPNAASDDDTPEMQIMVVTEIAVVILTYPYLEFVADMSHGVKALDKDRVATTLDAHLLHVEGDNRVHVLGCRKDTSWAVHPRLHFPRPAAAETSGGGARKGEEAEMDGMLVPASTTKIVPLVPLPPRPTQPTSVLGSLLSYLPFGTSDAGVSATTTGADGMSAQDAALAKQLNDAFGVVDQASVGANAAAHQAMDALKKRGEKLDVLEQKFSQLSEGTSQFAKMAKQIREAEEKKKWYHF</sequence>
<keyword evidence="1" id="KW-0175">Coiled coil</keyword>
<reference evidence="4 5" key="1">
    <citation type="submission" date="2016-07" db="EMBL/GenBank/DDBJ databases">
        <title>Pervasive Adenine N6-methylation of Active Genes in Fungi.</title>
        <authorList>
            <consortium name="DOE Joint Genome Institute"/>
            <person name="Mondo S.J."/>
            <person name="Dannebaum R.O."/>
            <person name="Kuo R.C."/>
            <person name="Labutti K."/>
            <person name="Haridas S."/>
            <person name="Kuo A."/>
            <person name="Salamov A."/>
            <person name="Ahrendt S.R."/>
            <person name="Lipzen A."/>
            <person name="Sullivan W."/>
            <person name="Andreopoulos W.B."/>
            <person name="Clum A."/>
            <person name="Lindquist E."/>
            <person name="Daum C."/>
            <person name="Ramamoorthy G.K."/>
            <person name="Gryganskyi A."/>
            <person name="Culley D."/>
            <person name="Magnuson J.K."/>
            <person name="James T.Y."/>
            <person name="O'Malley M.A."/>
            <person name="Stajich J.E."/>
            <person name="Spatafora J.W."/>
            <person name="Visel A."/>
            <person name="Grigoriev I.V."/>
        </authorList>
    </citation>
    <scope>NUCLEOTIDE SEQUENCE [LARGE SCALE GENOMIC DNA]</scope>
    <source>
        <strain evidence="4 5">PL171</strain>
    </source>
</reference>